<feature type="transmembrane region" description="Helical" evidence="1">
    <location>
        <begin position="172"/>
        <end position="193"/>
    </location>
</feature>
<keyword evidence="1" id="KW-0472">Membrane</keyword>
<organism evidence="3 4">
    <name type="scientific">Treponema brennaborense (strain DSM 12168 / CIP 105900 / DD5/3)</name>
    <dbReference type="NCBI Taxonomy" id="906968"/>
    <lineage>
        <taxon>Bacteria</taxon>
        <taxon>Pseudomonadati</taxon>
        <taxon>Spirochaetota</taxon>
        <taxon>Spirochaetia</taxon>
        <taxon>Spirochaetales</taxon>
        <taxon>Treponemataceae</taxon>
        <taxon>Treponema</taxon>
    </lineage>
</organism>
<dbReference type="eggNOG" id="ENOG5033HFX">
    <property type="taxonomic scope" value="Bacteria"/>
</dbReference>
<evidence type="ECO:0000313" key="4">
    <source>
        <dbReference type="Proteomes" id="UP000006546"/>
    </source>
</evidence>
<evidence type="ECO:0008006" key="5">
    <source>
        <dbReference type="Google" id="ProtNLM"/>
    </source>
</evidence>
<gene>
    <name evidence="3" type="ordered locus">Trebr_2096</name>
</gene>
<accession>F4LK49</accession>
<feature type="signal peptide" evidence="2">
    <location>
        <begin position="1"/>
        <end position="26"/>
    </location>
</feature>
<reference evidence="4" key="1">
    <citation type="submission" date="2011-04" db="EMBL/GenBank/DDBJ databases">
        <title>The complete genome of Treponema brennaborense DSM 12168.</title>
        <authorList>
            <person name="Lucas S."/>
            <person name="Han J."/>
            <person name="Lapidus A."/>
            <person name="Bruce D."/>
            <person name="Goodwin L."/>
            <person name="Pitluck S."/>
            <person name="Peters L."/>
            <person name="Kyrpides N."/>
            <person name="Mavromatis K."/>
            <person name="Ivanova N."/>
            <person name="Mikhailova N."/>
            <person name="Pagani I."/>
            <person name="Teshima H."/>
            <person name="Detter J.C."/>
            <person name="Tapia R."/>
            <person name="Han C."/>
            <person name="Land M."/>
            <person name="Hauser L."/>
            <person name="Markowitz V."/>
            <person name="Cheng J.-F."/>
            <person name="Hugenholtz P."/>
            <person name="Woyke T."/>
            <person name="Wu D."/>
            <person name="Gronow S."/>
            <person name="Wellnitz S."/>
            <person name="Brambilla E."/>
            <person name="Klenk H.-P."/>
            <person name="Eisen J.A."/>
        </authorList>
    </citation>
    <scope>NUCLEOTIDE SEQUENCE [LARGE SCALE GENOMIC DNA]</scope>
    <source>
        <strain evidence="4">DSM 12168 / CIP 105900 / DD5/3</strain>
    </source>
</reference>
<keyword evidence="1" id="KW-0812">Transmembrane</keyword>
<feature type="chain" id="PRO_5003310887" description="DUF4129 domain-containing protein" evidence="2">
    <location>
        <begin position="27"/>
        <end position="328"/>
    </location>
</feature>
<evidence type="ECO:0000313" key="3">
    <source>
        <dbReference type="EMBL" id="AEE17511.1"/>
    </source>
</evidence>
<evidence type="ECO:0000256" key="1">
    <source>
        <dbReference type="SAM" id="Phobius"/>
    </source>
</evidence>
<dbReference type="HOGENOM" id="CLU_847140_0_0_12"/>
<keyword evidence="2" id="KW-0732">Signal</keyword>
<dbReference type="AlphaFoldDB" id="F4LK49"/>
<dbReference type="EMBL" id="CP002696">
    <property type="protein sequence ID" value="AEE17511.1"/>
    <property type="molecule type" value="Genomic_DNA"/>
</dbReference>
<protein>
    <recommendedName>
        <fullName evidence="5">DUF4129 domain-containing protein</fullName>
    </recommendedName>
</protein>
<keyword evidence="1" id="KW-1133">Transmembrane helix</keyword>
<evidence type="ECO:0000256" key="2">
    <source>
        <dbReference type="SAM" id="SignalP"/>
    </source>
</evidence>
<proteinExistence type="predicted"/>
<keyword evidence="4" id="KW-1185">Reference proteome</keyword>
<dbReference type="Proteomes" id="UP000006546">
    <property type="component" value="Chromosome"/>
</dbReference>
<dbReference type="OrthoDB" id="362994at2"/>
<dbReference type="STRING" id="906968.Trebr_2096"/>
<dbReference type="RefSeq" id="WP_013759214.1">
    <property type="nucleotide sequence ID" value="NC_015500.1"/>
</dbReference>
<dbReference type="KEGG" id="tbe:Trebr_2096"/>
<sequence>MNRVLVFVCTVSVCALCVCTAAGLSAAEAVPADSAVLIPKEVYVGDTAELRCTVLTSVSLLPDDVDGDSFVPDSALFAGLADVCTVRELSLQKLDRGYRVSVFFIPWKPGSLSFPPIDLTAFPAVRAMFAETEDFRFTIDPGRVTISSLSAKLNETQLRSPAAPVIVPGTTYVVYAAAVAVLVLLICIIVTLVRFKSVLLFWRNQALRRRYFRNYRGTLAKLKKLGRSGVSPAEFAASLELILRSYLEKRFDYPFSAAVPAEIPAAFDMLSGGTLDALQFDAVELLCGVFRRCDYIRFAPAEQQEHVDREQLAADVRCCLQLFEKGAV</sequence>
<name>F4LK49_TREBD</name>